<gene>
    <name evidence="3" type="primary">DNAJC21_3</name>
    <name evidence="3" type="ORF">PHYPSEUDO_004451</name>
</gene>
<feature type="domain" description="J" evidence="2">
    <location>
        <begin position="3"/>
        <end position="73"/>
    </location>
</feature>
<dbReference type="GO" id="GO:0051082">
    <property type="term" value="F:unfolded protein binding"/>
    <property type="evidence" value="ECO:0007669"/>
    <property type="project" value="TreeGrafter"/>
</dbReference>
<feature type="compositionally biased region" description="Basic and acidic residues" evidence="1">
    <location>
        <begin position="62"/>
        <end position="94"/>
    </location>
</feature>
<dbReference type="Pfam" id="PF00226">
    <property type="entry name" value="DnaJ"/>
    <property type="match status" value="1"/>
</dbReference>
<keyword evidence="4" id="KW-1185">Reference proteome</keyword>
<dbReference type="PANTHER" id="PTHR43948">
    <property type="entry name" value="DNAJ HOMOLOG SUBFAMILY B"/>
    <property type="match status" value="1"/>
</dbReference>
<dbReference type="GO" id="GO:0044183">
    <property type="term" value="F:protein folding chaperone"/>
    <property type="evidence" value="ECO:0007669"/>
    <property type="project" value="TreeGrafter"/>
</dbReference>
<name>A0A8T1WMR3_9STRA</name>
<evidence type="ECO:0000313" key="4">
    <source>
        <dbReference type="Proteomes" id="UP000694044"/>
    </source>
</evidence>
<dbReference type="CDD" id="cd06257">
    <property type="entry name" value="DnaJ"/>
    <property type="match status" value="1"/>
</dbReference>
<reference evidence="3" key="1">
    <citation type="submission" date="2021-02" db="EMBL/GenBank/DDBJ databases">
        <authorList>
            <person name="Palmer J.M."/>
        </authorList>
    </citation>
    <scope>NUCLEOTIDE SEQUENCE</scope>
    <source>
        <strain evidence="3">SCRP734</strain>
    </source>
</reference>
<dbReference type="GO" id="GO:0005737">
    <property type="term" value="C:cytoplasm"/>
    <property type="evidence" value="ECO:0007669"/>
    <property type="project" value="TreeGrafter"/>
</dbReference>
<dbReference type="AlphaFoldDB" id="A0A8T1WMR3"/>
<feature type="region of interest" description="Disordered" evidence="1">
    <location>
        <begin position="62"/>
        <end position="97"/>
    </location>
</feature>
<evidence type="ECO:0000259" key="2">
    <source>
        <dbReference type="PROSITE" id="PS50076"/>
    </source>
</evidence>
<protein>
    <submittedName>
        <fullName evidence="3">DnaJ sub C member 21</fullName>
    </submittedName>
</protein>
<dbReference type="SMART" id="SM00271">
    <property type="entry name" value="DnaJ"/>
    <property type="match status" value="1"/>
</dbReference>
<proteinExistence type="predicted"/>
<evidence type="ECO:0000313" key="3">
    <source>
        <dbReference type="EMBL" id="KAG7393688.1"/>
    </source>
</evidence>
<dbReference type="InterPro" id="IPR001623">
    <property type="entry name" value="DnaJ_domain"/>
</dbReference>
<sequence>MENHYDMLQLPRRTTAQEIKKAFHLLALRWHPDKHKQNGVSESEAKLRFQQIKTSHEVLKALHEQKGERDATRARKRTRDGGRGEANRGERATRQCDQIFAAAERDTL</sequence>
<dbReference type="Proteomes" id="UP000694044">
    <property type="component" value="Unassembled WGS sequence"/>
</dbReference>
<dbReference type="GO" id="GO:0051087">
    <property type="term" value="F:protein-folding chaperone binding"/>
    <property type="evidence" value="ECO:0007669"/>
    <property type="project" value="TreeGrafter"/>
</dbReference>
<organism evidence="3 4">
    <name type="scientific">Phytophthora pseudosyringae</name>
    <dbReference type="NCBI Taxonomy" id="221518"/>
    <lineage>
        <taxon>Eukaryota</taxon>
        <taxon>Sar</taxon>
        <taxon>Stramenopiles</taxon>
        <taxon>Oomycota</taxon>
        <taxon>Peronosporomycetes</taxon>
        <taxon>Peronosporales</taxon>
        <taxon>Peronosporaceae</taxon>
        <taxon>Phytophthora</taxon>
    </lineage>
</organism>
<accession>A0A8T1WMR3</accession>
<comment type="caution">
    <text evidence="3">The sequence shown here is derived from an EMBL/GenBank/DDBJ whole genome shotgun (WGS) entry which is preliminary data.</text>
</comment>
<evidence type="ECO:0000256" key="1">
    <source>
        <dbReference type="SAM" id="MobiDB-lite"/>
    </source>
</evidence>
<dbReference type="EMBL" id="JAGDFM010000002">
    <property type="protein sequence ID" value="KAG7393688.1"/>
    <property type="molecule type" value="Genomic_DNA"/>
</dbReference>
<dbReference type="PANTHER" id="PTHR43948:SF10">
    <property type="entry name" value="MRJ, ISOFORM E"/>
    <property type="match status" value="1"/>
</dbReference>
<dbReference type="OrthoDB" id="10250354at2759"/>
<dbReference type="PROSITE" id="PS50076">
    <property type="entry name" value="DNAJ_2"/>
    <property type="match status" value="1"/>
</dbReference>